<dbReference type="EMBL" id="JBHTJT010000006">
    <property type="protein sequence ID" value="MFD0978682.1"/>
    <property type="molecule type" value="Genomic_DNA"/>
</dbReference>
<evidence type="ECO:0000313" key="5">
    <source>
        <dbReference type="Proteomes" id="UP001597108"/>
    </source>
</evidence>
<evidence type="ECO:0000313" key="4">
    <source>
        <dbReference type="EMBL" id="MFD0978682.1"/>
    </source>
</evidence>
<reference evidence="5" key="1">
    <citation type="journal article" date="2019" name="Int. J. Syst. Evol. Microbiol.">
        <title>The Global Catalogue of Microorganisms (GCM) 10K type strain sequencing project: providing services to taxonomists for standard genome sequencing and annotation.</title>
        <authorList>
            <consortium name="The Broad Institute Genomics Platform"/>
            <consortium name="The Broad Institute Genome Sequencing Center for Infectious Disease"/>
            <person name="Wu L."/>
            <person name="Ma J."/>
        </authorList>
    </citation>
    <scope>NUCLEOTIDE SEQUENCE [LARGE SCALE GENOMIC DNA]</scope>
    <source>
        <strain evidence="5">CCUG 60524</strain>
    </source>
</reference>
<accession>A0ABW3IKR9</accession>
<gene>
    <name evidence="4" type="ORF">ACFQ2S_03365</name>
</gene>
<feature type="transmembrane region" description="Helical" evidence="2">
    <location>
        <begin position="189"/>
        <end position="208"/>
    </location>
</feature>
<evidence type="ECO:0000259" key="3">
    <source>
        <dbReference type="Pfam" id="PF01757"/>
    </source>
</evidence>
<proteinExistence type="predicted"/>
<keyword evidence="4" id="KW-0808">Transferase</keyword>
<sequence>MRNTSIDLMRLIAALLIISLHVPQIPESSLVEWIRVTVRWCVPFFFIAIGYYLPDPQKGETRILDFSARLATTFLVASLLYVPVRLWFWGFRFPVSIFSLGTWYHLWFLSAAVYGTIGVVIFSRLRILNFAVPAAIAILAAFIVMDFLAGINDRFSRETATLQILSGFAFITAGMLARRKSESFVRHSWAFLFAGLALQIPEALLSSALGSDMAARKMFLGTILVGLGLFGVCIRHGHIVGGRVAGASALLALPVYIIHPLIIRSLGTFLEWRPQNETDYFAFLAVTAGLTLTAAVSLSVFLPGAIRVLSGRPNDAPVSSRRPDKDVRSSGAFPSRSSPTA</sequence>
<feature type="transmembrane region" description="Helical" evidence="2">
    <location>
        <begin position="282"/>
        <end position="302"/>
    </location>
</feature>
<dbReference type="GO" id="GO:0016746">
    <property type="term" value="F:acyltransferase activity"/>
    <property type="evidence" value="ECO:0007669"/>
    <property type="project" value="UniProtKB-KW"/>
</dbReference>
<evidence type="ECO:0000256" key="1">
    <source>
        <dbReference type="SAM" id="MobiDB-lite"/>
    </source>
</evidence>
<feature type="transmembrane region" description="Helical" evidence="2">
    <location>
        <begin position="104"/>
        <end position="123"/>
    </location>
</feature>
<feature type="transmembrane region" description="Helical" evidence="2">
    <location>
        <begin position="33"/>
        <end position="54"/>
    </location>
</feature>
<feature type="region of interest" description="Disordered" evidence="1">
    <location>
        <begin position="313"/>
        <end position="341"/>
    </location>
</feature>
<dbReference type="RefSeq" id="WP_386072704.1">
    <property type="nucleotide sequence ID" value="NZ_JBHTJT010000006.1"/>
</dbReference>
<feature type="transmembrane region" description="Helical" evidence="2">
    <location>
        <begin position="214"/>
        <end position="232"/>
    </location>
</feature>
<dbReference type="Pfam" id="PF01757">
    <property type="entry name" value="Acyl_transf_3"/>
    <property type="match status" value="1"/>
</dbReference>
<dbReference type="Proteomes" id="UP001597108">
    <property type="component" value="Unassembled WGS sequence"/>
</dbReference>
<feature type="transmembrane region" description="Helical" evidence="2">
    <location>
        <begin position="160"/>
        <end position="177"/>
    </location>
</feature>
<keyword evidence="2" id="KW-0812">Transmembrane</keyword>
<keyword evidence="2" id="KW-1133">Transmembrane helix</keyword>
<dbReference type="InterPro" id="IPR002656">
    <property type="entry name" value="Acyl_transf_3_dom"/>
</dbReference>
<protein>
    <submittedName>
        <fullName evidence="4">Acyltransferase family protein</fullName>
    </submittedName>
</protein>
<evidence type="ECO:0000256" key="2">
    <source>
        <dbReference type="SAM" id="Phobius"/>
    </source>
</evidence>
<feature type="transmembrane region" description="Helical" evidence="2">
    <location>
        <begin position="130"/>
        <end position="148"/>
    </location>
</feature>
<keyword evidence="5" id="KW-1185">Reference proteome</keyword>
<feature type="transmembrane region" description="Helical" evidence="2">
    <location>
        <begin position="66"/>
        <end position="84"/>
    </location>
</feature>
<keyword evidence="2" id="KW-0472">Membrane</keyword>
<feature type="domain" description="Acyltransferase 3" evidence="3">
    <location>
        <begin position="4"/>
        <end position="298"/>
    </location>
</feature>
<feature type="transmembrane region" description="Helical" evidence="2">
    <location>
        <begin position="244"/>
        <end position="262"/>
    </location>
</feature>
<organism evidence="4 5">
    <name type="scientific">Tropicimonas aquimaris</name>
    <dbReference type="NCBI Taxonomy" id="914152"/>
    <lineage>
        <taxon>Bacteria</taxon>
        <taxon>Pseudomonadati</taxon>
        <taxon>Pseudomonadota</taxon>
        <taxon>Alphaproteobacteria</taxon>
        <taxon>Rhodobacterales</taxon>
        <taxon>Roseobacteraceae</taxon>
        <taxon>Tropicimonas</taxon>
    </lineage>
</organism>
<comment type="caution">
    <text evidence="4">The sequence shown here is derived from an EMBL/GenBank/DDBJ whole genome shotgun (WGS) entry which is preliminary data.</text>
</comment>
<keyword evidence="4" id="KW-0012">Acyltransferase</keyword>
<name>A0ABW3IKR9_9RHOB</name>